<reference evidence="2 3" key="1">
    <citation type="submission" date="2021-03" db="EMBL/GenBank/DDBJ databases">
        <title>Genomic Encyclopedia of Type Strains, Phase IV (KMG-IV): sequencing the most valuable type-strain genomes for metagenomic binning, comparative biology and taxonomic classification.</title>
        <authorList>
            <person name="Goeker M."/>
        </authorList>
    </citation>
    <scope>NUCLEOTIDE SEQUENCE [LARGE SCALE GENOMIC DNA]</scope>
    <source>
        <strain evidence="2 3">DSM 40526</strain>
    </source>
</reference>
<feature type="compositionally biased region" description="Polar residues" evidence="1">
    <location>
        <begin position="23"/>
        <end position="33"/>
    </location>
</feature>
<evidence type="ECO:0000256" key="1">
    <source>
        <dbReference type="SAM" id="MobiDB-lite"/>
    </source>
</evidence>
<proteinExistence type="predicted"/>
<evidence type="ECO:0000313" key="3">
    <source>
        <dbReference type="Proteomes" id="UP001519310"/>
    </source>
</evidence>
<sequence length="33" mass="3616">MPQQGMTTVSGDSDRRRHRWSIGSDQGPASNEA</sequence>
<evidence type="ECO:0000313" key="2">
    <source>
        <dbReference type="EMBL" id="MBP2040920.1"/>
    </source>
</evidence>
<dbReference type="EMBL" id="JAGGLQ010000020">
    <property type="protein sequence ID" value="MBP2040920.1"/>
    <property type="molecule type" value="Genomic_DNA"/>
</dbReference>
<organism evidence="2 3">
    <name type="scientific">Streptomyces avidinii</name>
    <dbReference type="NCBI Taxonomy" id="1895"/>
    <lineage>
        <taxon>Bacteria</taxon>
        <taxon>Bacillati</taxon>
        <taxon>Actinomycetota</taxon>
        <taxon>Actinomycetes</taxon>
        <taxon>Kitasatosporales</taxon>
        <taxon>Streptomycetaceae</taxon>
        <taxon>Streptomyces</taxon>
    </lineage>
</organism>
<accession>A0ABS4LG04</accession>
<feature type="compositionally biased region" description="Polar residues" evidence="1">
    <location>
        <begin position="1"/>
        <end position="11"/>
    </location>
</feature>
<keyword evidence="3" id="KW-1185">Reference proteome</keyword>
<comment type="caution">
    <text evidence="2">The sequence shown here is derived from an EMBL/GenBank/DDBJ whole genome shotgun (WGS) entry which is preliminary data.</text>
</comment>
<name>A0ABS4LG04_STRAV</name>
<dbReference type="Proteomes" id="UP001519310">
    <property type="component" value="Unassembled WGS sequence"/>
</dbReference>
<protein>
    <submittedName>
        <fullName evidence="2">Uncharacterized protein</fullName>
    </submittedName>
</protein>
<gene>
    <name evidence="2" type="ORF">J2Z77_006777</name>
</gene>
<feature type="region of interest" description="Disordered" evidence="1">
    <location>
        <begin position="1"/>
        <end position="33"/>
    </location>
</feature>